<accession>A0A4Y2RW79</accession>
<keyword evidence="2" id="KW-1185">Reference proteome</keyword>
<evidence type="ECO:0000313" key="1">
    <source>
        <dbReference type="EMBL" id="GBN79489.1"/>
    </source>
</evidence>
<gene>
    <name evidence="1" type="ORF">AVEN_20482_1</name>
</gene>
<organism evidence="1 2">
    <name type="scientific">Araneus ventricosus</name>
    <name type="common">Orbweaver spider</name>
    <name type="synonym">Epeira ventricosa</name>
    <dbReference type="NCBI Taxonomy" id="182803"/>
    <lineage>
        <taxon>Eukaryota</taxon>
        <taxon>Metazoa</taxon>
        <taxon>Ecdysozoa</taxon>
        <taxon>Arthropoda</taxon>
        <taxon>Chelicerata</taxon>
        <taxon>Arachnida</taxon>
        <taxon>Araneae</taxon>
        <taxon>Araneomorphae</taxon>
        <taxon>Entelegynae</taxon>
        <taxon>Araneoidea</taxon>
        <taxon>Araneidae</taxon>
        <taxon>Araneus</taxon>
    </lineage>
</organism>
<dbReference type="Proteomes" id="UP000499080">
    <property type="component" value="Unassembled WGS sequence"/>
</dbReference>
<dbReference type="EMBL" id="BGPR01018564">
    <property type="protein sequence ID" value="GBN79489.1"/>
    <property type="molecule type" value="Genomic_DNA"/>
</dbReference>
<protein>
    <submittedName>
        <fullName evidence="1">Uncharacterized protein</fullName>
    </submittedName>
</protein>
<dbReference type="AlphaFoldDB" id="A0A4Y2RW79"/>
<reference evidence="1 2" key="1">
    <citation type="journal article" date="2019" name="Sci. Rep.">
        <title>Orb-weaving spider Araneus ventricosus genome elucidates the spidroin gene catalogue.</title>
        <authorList>
            <person name="Kono N."/>
            <person name="Nakamura H."/>
            <person name="Ohtoshi R."/>
            <person name="Moran D.A.P."/>
            <person name="Shinohara A."/>
            <person name="Yoshida Y."/>
            <person name="Fujiwara M."/>
            <person name="Mori M."/>
            <person name="Tomita M."/>
            <person name="Arakawa K."/>
        </authorList>
    </citation>
    <scope>NUCLEOTIDE SEQUENCE [LARGE SCALE GENOMIC DNA]</scope>
</reference>
<sequence length="85" mass="9815">MRRIVHFFFIYEERFLPSANIRTEISSFSMDGYYGSATECCATNEESESKLTESPEERDATIFIWFLLHGLRGLKRFLGKIPGGL</sequence>
<comment type="caution">
    <text evidence="1">The sequence shown here is derived from an EMBL/GenBank/DDBJ whole genome shotgun (WGS) entry which is preliminary data.</text>
</comment>
<proteinExistence type="predicted"/>
<name>A0A4Y2RW79_ARAVE</name>
<evidence type="ECO:0000313" key="2">
    <source>
        <dbReference type="Proteomes" id="UP000499080"/>
    </source>
</evidence>